<protein>
    <submittedName>
        <fullName evidence="2">Uncharacterized protein</fullName>
    </submittedName>
</protein>
<organism evidence="2 3">
    <name type="scientific">Lysobacter yangpyeongensis</name>
    <dbReference type="NCBI Taxonomy" id="346182"/>
    <lineage>
        <taxon>Bacteria</taxon>
        <taxon>Pseudomonadati</taxon>
        <taxon>Pseudomonadota</taxon>
        <taxon>Gammaproteobacteria</taxon>
        <taxon>Lysobacterales</taxon>
        <taxon>Lysobacteraceae</taxon>
        <taxon>Lysobacter</taxon>
    </lineage>
</organism>
<evidence type="ECO:0000313" key="2">
    <source>
        <dbReference type="EMBL" id="MFC5571361.1"/>
    </source>
</evidence>
<evidence type="ECO:0000313" key="3">
    <source>
        <dbReference type="Proteomes" id="UP001596036"/>
    </source>
</evidence>
<feature type="transmembrane region" description="Helical" evidence="1">
    <location>
        <begin position="293"/>
        <end position="314"/>
    </location>
</feature>
<keyword evidence="1" id="KW-0812">Transmembrane</keyword>
<comment type="caution">
    <text evidence="2">The sequence shown here is derived from an EMBL/GenBank/DDBJ whole genome shotgun (WGS) entry which is preliminary data.</text>
</comment>
<dbReference type="Proteomes" id="UP001596036">
    <property type="component" value="Unassembled WGS sequence"/>
</dbReference>
<name>A0ABW0SRR4_9GAMM</name>
<gene>
    <name evidence="2" type="ORF">ACFPN1_14955</name>
</gene>
<reference evidence="3" key="1">
    <citation type="journal article" date="2019" name="Int. J. Syst. Evol. Microbiol.">
        <title>The Global Catalogue of Microorganisms (GCM) 10K type strain sequencing project: providing services to taxonomists for standard genome sequencing and annotation.</title>
        <authorList>
            <consortium name="The Broad Institute Genomics Platform"/>
            <consortium name="The Broad Institute Genome Sequencing Center for Infectious Disease"/>
            <person name="Wu L."/>
            <person name="Ma J."/>
        </authorList>
    </citation>
    <scope>NUCLEOTIDE SEQUENCE [LARGE SCALE GENOMIC DNA]</scope>
    <source>
        <strain evidence="3">KACC 11407</strain>
    </source>
</reference>
<feature type="transmembrane region" description="Helical" evidence="1">
    <location>
        <begin position="347"/>
        <end position="365"/>
    </location>
</feature>
<sequence length="460" mass="50040">MHTRDASNEKGKKLKDAYAEFQTLHRAWKTLRQSKPTETDFTPFGLKGGQAEDFDALFDEWETALSNAASKTKTAGADDKALETITVSIINQLNGLVSATPSNGYPWLIQSGFPAKISELNVALTPILDRRFRVRKAVIEAAQEDLNNDITRVENAAPLAEKLVEQQATISKQAGDIAIALQATESAESRAASAVAQIAQHLSTVQQTAQDVATSKATYEQTVSDANTLLGEAKAKLATITADRENADKQIVRGGELVAEANAKISKAISDLNRQGLAGSFDKSAKRLGMERIGWLLAFVAAIVYLVLMAKGTFSQDGGASGSFAELLKEVAGTTAPKQVVPFWERVLHFIPLAAPGIWLGWFAARNASLTARIQQDYTYKVATAQSFEAYKKEVEAVGDKTLFNQLLETTIRNFSDNPIRIYDGKGFEGHPLESLKSLLEDKHFDKLVKLIEAAKPGLK</sequence>
<proteinExistence type="predicted"/>
<keyword evidence="1" id="KW-1133">Transmembrane helix</keyword>
<dbReference type="EMBL" id="JBHSNM010000007">
    <property type="protein sequence ID" value="MFC5571361.1"/>
    <property type="molecule type" value="Genomic_DNA"/>
</dbReference>
<keyword evidence="1" id="KW-0472">Membrane</keyword>
<keyword evidence="3" id="KW-1185">Reference proteome</keyword>
<evidence type="ECO:0000256" key="1">
    <source>
        <dbReference type="SAM" id="Phobius"/>
    </source>
</evidence>
<accession>A0ABW0SRR4</accession>